<dbReference type="GO" id="GO:0003842">
    <property type="term" value="F:L-glutamate gamma-semialdehyde dehydrogenase activity"/>
    <property type="evidence" value="ECO:0007669"/>
    <property type="project" value="UniProtKB-EC"/>
</dbReference>
<keyword evidence="4" id="KW-0520">NAD</keyword>
<dbReference type="Proteomes" id="UP001157160">
    <property type="component" value="Unassembled WGS sequence"/>
</dbReference>
<dbReference type="InterPro" id="IPR002872">
    <property type="entry name" value="Proline_DH_dom"/>
</dbReference>
<keyword evidence="3 8" id="KW-0560">Oxidoreductase</keyword>
<reference evidence="12 13" key="1">
    <citation type="journal article" date="2014" name="Int. J. Syst. Evol. Microbiol.">
        <title>Complete genome sequence of Corynebacterium casei LMG S-19264T (=DSM 44701T), isolated from a smear-ripened cheese.</title>
        <authorList>
            <consortium name="US DOE Joint Genome Institute (JGI-PGF)"/>
            <person name="Walter F."/>
            <person name="Albersmeier A."/>
            <person name="Kalinowski J."/>
            <person name="Ruckert C."/>
        </authorList>
    </citation>
    <scope>NUCLEOTIDE SEQUENCE [LARGE SCALE GENOMIC DNA]</scope>
    <source>
        <strain evidence="12 13">NBRC 112289</strain>
    </source>
</reference>
<evidence type="ECO:0000256" key="4">
    <source>
        <dbReference type="ARBA" id="ARBA00023027"/>
    </source>
</evidence>
<dbReference type="InterPro" id="IPR016162">
    <property type="entry name" value="Ald_DH_N"/>
</dbReference>
<dbReference type="PIRSF" id="PIRSF000197">
    <property type="entry name" value="Bifunct_PutA"/>
    <property type="match status" value="1"/>
</dbReference>
<dbReference type="EC" id="1.2.1.88" evidence="2"/>
<gene>
    <name evidence="12" type="ORF">GCM10025874_15870</name>
</gene>
<feature type="active site" evidence="6 7">
    <location>
        <position position="770"/>
    </location>
</feature>
<accession>A0AA37X9A3</accession>
<dbReference type="InterPro" id="IPR015590">
    <property type="entry name" value="Aldehyde_DH_dom"/>
</dbReference>
<dbReference type="InterPro" id="IPR050485">
    <property type="entry name" value="Proline_metab_enzyme"/>
</dbReference>
<dbReference type="InterPro" id="IPR016161">
    <property type="entry name" value="Ald_DH/histidinol_DH"/>
</dbReference>
<dbReference type="InterPro" id="IPR016160">
    <property type="entry name" value="Ald_DH_CS_CYS"/>
</dbReference>
<dbReference type="PROSITE" id="PS00687">
    <property type="entry name" value="ALDEHYDE_DEHYDR_GLU"/>
    <property type="match status" value="1"/>
</dbReference>
<comment type="caution">
    <text evidence="12">The sequence shown here is derived from an EMBL/GenBank/DDBJ whole genome shotgun (WGS) entry which is preliminary data.</text>
</comment>
<feature type="region of interest" description="Disordered" evidence="9">
    <location>
        <begin position="1"/>
        <end position="67"/>
    </location>
</feature>
<dbReference type="InterPro" id="IPR029510">
    <property type="entry name" value="Ald_DH_CS_GLU"/>
</dbReference>
<evidence type="ECO:0000256" key="9">
    <source>
        <dbReference type="SAM" id="MobiDB-lite"/>
    </source>
</evidence>
<evidence type="ECO:0000313" key="12">
    <source>
        <dbReference type="EMBL" id="GMA28334.1"/>
    </source>
</evidence>
<dbReference type="PANTHER" id="PTHR42862:SF1">
    <property type="entry name" value="DELTA-1-PYRROLINE-5-CARBOXYLATE DEHYDROGENASE 2, ISOFORM A-RELATED"/>
    <property type="match status" value="1"/>
</dbReference>
<proteinExistence type="inferred from homology"/>
<evidence type="ECO:0000256" key="1">
    <source>
        <dbReference type="ARBA" id="ARBA00004786"/>
    </source>
</evidence>
<sequence length="1078" mass="116107">MAGGCAGPAPSRPRREVLGTAGRRRAALRSPRREGDAERMQDRAAPEEPPTERTAAAHPLDDATVERPAIVDDAFTEEVVALARRWSEEAAAHKPRGSAALLARALEDPEGLRFTIDFVDRVVRPEDSRAAARELARLASPPPRFLPLGLQAVLGAGGPSARILPRPVVHIARRVLRELVGHLIVDATPEAFGAAMAKLRTPGVRLNINLLGEAVLGETEAQRRLEGIDRLLRRDDVDYVSIKISNIVSNLGLWAFDETVERVVERVLPLYRYAAASPTPKFINLDMEEYRDLGLTIAVFRRLLDHEELLGLRAGIVVQAYLPDALGAVDELTGWARDRVRAGGAPIKIRVVKGANLSMERVDAAIHGWPLATFGSKAETDANYRAVIDRMLHPERMRWVHLGAAGQNVFDIAHTHLLAERRGLSEHVDVEMLLGMADELGERIREDVGGLLLYTPVVDPQHFDAAIAYLVRRLEENGSPENFMSALYRLTGEHSLFEREAERYRAARALTVSPRVGPNRVQDRATEQPEAHEHFVNTPDTDTAVAANRTWGRAILERSADSDLGRQLVADSAITKPESVDGLVAATRAAQPEWGGLSAQERARVLRVAAASLRAAREELLEVMASEAGKTLSEGDAEVSEAADFAEYYASLAPELDDLGFTPATLVLVVPPWNFPVAIPAGGVLAALAAGASVILKPAPQVRRSAAVVVQALWDAGVPRSVLRLADVAEGDLGKRLVTHAGIDRVVLTGAYETAELFRSWKPELPLLAETSGKNALVVTPSADLDLAVADLVRSAFGHAGQKCSAASLAILVGSVAESERFERQLVDAAASLVVALPQDPRAQMGPLIEPAAGKLLDALTVLQPGERWLLEPRRLDDEGRLWSPGIKAGVQPGSPFHRTEAFGPVLGIMAAGSLEEAIELQNATDFGLTAGLHSLDVEEQELWLEEVRAGNLYVNRGITGAIVRRQPFGGWKRSSVGPGAKAGGPNYLLGFGDLAPFDLDAASLRGEVHERVARVLAAAERIIGGDPSSTDAMLGLRAAVIGDELAWRERYAEPQDPRVSASSATSCATDRPPSSCG</sequence>
<feature type="domain" description="Proline dehydrogenase" evidence="11">
    <location>
        <begin position="195"/>
        <end position="485"/>
    </location>
</feature>
<evidence type="ECO:0000256" key="3">
    <source>
        <dbReference type="ARBA" id="ARBA00023002"/>
    </source>
</evidence>
<comment type="pathway">
    <text evidence="1">Amino-acid degradation; L-proline degradation into L-glutamate; L-glutamate from L-proline: step 2/2.</text>
</comment>
<evidence type="ECO:0000256" key="6">
    <source>
        <dbReference type="PIRSR" id="PIRSR000197-1"/>
    </source>
</evidence>
<dbReference type="InterPro" id="IPR016163">
    <property type="entry name" value="Ald_DH_C"/>
</dbReference>
<keyword evidence="13" id="KW-1185">Reference proteome</keyword>
<organism evidence="12 13">
    <name type="scientific">Arenivirga flava</name>
    <dbReference type="NCBI Taxonomy" id="1930060"/>
    <lineage>
        <taxon>Bacteria</taxon>
        <taxon>Bacillati</taxon>
        <taxon>Actinomycetota</taxon>
        <taxon>Actinomycetes</taxon>
        <taxon>Micrococcales</taxon>
        <taxon>Microbacteriaceae</taxon>
        <taxon>Arenivirga</taxon>
    </lineage>
</organism>
<evidence type="ECO:0000256" key="8">
    <source>
        <dbReference type="RuleBase" id="RU003345"/>
    </source>
</evidence>
<evidence type="ECO:0000256" key="7">
    <source>
        <dbReference type="PROSITE-ProRule" id="PRU10007"/>
    </source>
</evidence>
<feature type="domain" description="Aldehyde dehydrogenase" evidence="10">
    <location>
        <begin position="569"/>
        <end position="987"/>
    </location>
</feature>
<dbReference type="EMBL" id="BSUL01000001">
    <property type="protein sequence ID" value="GMA28334.1"/>
    <property type="molecule type" value="Genomic_DNA"/>
</dbReference>
<evidence type="ECO:0000259" key="11">
    <source>
        <dbReference type="Pfam" id="PF01619"/>
    </source>
</evidence>
<dbReference type="InterPro" id="IPR025703">
    <property type="entry name" value="Bifunct_PutA"/>
</dbReference>
<feature type="compositionally biased region" description="Basic and acidic residues" evidence="9">
    <location>
        <begin position="31"/>
        <end position="46"/>
    </location>
</feature>
<dbReference type="GO" id="GO:0009898">
    <property type="term" value="C:cytoplasmic side of plasma membrane"/>
    <property type="evidence" value="ECO:0007669"/>
    <property type="project" value="TreeGrafter"/>
</dbReference>
<dbReference type="Gene3D" id="3.20.20.220">
    <property type="match status" value="1"/>
</dbReference>
<dbReference type="GO" id="GO:0003700">
    <property type="term" value="F:DNA-binding transcription factor activity"/>
    <property type="evidence" value="ECO:0007669"/>
    <property type="project" value="InterPro"/>
</dbReference>
<evidence type="ECO:0000256" key="2">
    <source>
        <dbReference type="ARBA" id="ARBA00012884"/>
    </source>
</evidence>
<dbReference type="Gene3D" id="3.40.309.10">
    <property type="entry name" value="Aldehyde Dehydrogenase, Chain A, domain 2"/>
    <property type="match status" value="1"/>
</dbReference>
<evidence type="ECO:0000259" key="10">
    <source>
        <dbReference type="Pfam" id="PF00171"/>
    </source>
</evidence>
<dbReference type="SUPFAM" id="SSF53720">
    <property type="entry name" value="ALDH-like"/>
    <property type="match status" value="1"/>
</dbReference>
<feature type="region of interest" description="Disordered" evidence="9">
    <location>
        <begin position="1053"/>
        <end position="1078"/>
    </location>
</feature>
<dbReference type="GO" id="GO:0010133">
    <property type="term" value="P:L-proline catabolic process to L-glutamate"/>
    <property type="evidence" value="ECO:0007669"/>
    <property type="project" value="InterPro"/>
</dbReference>
<comment type="similarity">
    <text evidence="8">Belongs to the aldehyde dehydrogenase family.</text>
</comment>
<dbReference type="SUPFAM" id="SSF51730">
    <property type="entry name" value="FAD-linked oxidoreductase"/>
    <property type="match status" value="1"/>
</dbReference>
<dbReference type="Gene3D" id="3.40.605.10">
    <property type="entry name" value="Aldehyde Dehydrogenase, Chain A, domain 1"/>
    <property type="match status" value="1"/>
</dbReference>
<dbReference type="InterPro" id="IPR029041">
    <property type="entry name" value="FAD-linked_oxidoreductase-like"/>
</dbReference>
<comment type="catalytic activity">
    <reaction evidence="5">
        <text>L-glutamate 5-semialdehyde + NAD(+) + H2O = L-glutamate + NADH + 2 H(+)</text>
        <dbReference type="Rhea" id="RHEA:30235"/>
        <dbReference type="ChEBI" id="CHEBI:15377"/>
        <dbReference type="ChEBI" id="CHEBI:15378"/>
        <dbReference type="ChEBI" id="CHEBI:29985"/>
        <dbReference type="ChEBI" id="CHEBI:57540"/>
        <dbReference type="ChEBI" id="CHEBI:57945"/>
        <dbReference type="ChEBI" id="CHEBI:58066"/>
        <dbReference type="EC" id="1.2.1.88"/>
    </reaction>
</comment>
<evidence type="ECO:0000256" key="5">
    <source>
        <dbReference type="ARBA" id="ARBA00048142"/>
    </source>
</evidence>
<dbReference type="Pfam" id="PF01619">
    <property type="entry name" value="Pro_dh"/>
    <property type="match status" value="1"/>
</dbReference>
<dbReference type="AlphaFoldDB" id="A0AA37X9A3"/>
<feature type="active site" evidence="6">
    <location>
        <position position="804"/>
    </location>
</feature>
<name>A0AA37X9A3_9MICO</name>
<dbReference type="PANTHER" id="PTHR42862">
    <property type="entry name" value="DELTA-1-PYRROLINE-5-CARBOXYLATE DEHYDROGENASE 1, ISOFORM A-RELATED"/>
    <property type="match status" value="1"/>
</dbReference>
<dbReference type="GO" id="GO:0004657">
    <property type="term" value="F:proline dehydrogenase activity"/>
    <property type="evidence" value="ECO:0007669"/>
    <property type="project" value="InterPro"/>
</dbReference>
<evidence type="ECO:0000313" key="13">
    <source>
        <dbReference type="Proteomes" id="UP001157160"/>
    </source>
</evidence>
<protein>
    <recommendedName>
        <fullName evidence="2">L-glutamate gamma-semialdehyde dehydrogenase</fullName>
        <ecNumber evidence="2">1.2.1.88</ecNumber>
    </recommendedName>
</protein>
<dbReference type="Pfam" id="PF00171">
    <property type="entry name" value="Aldedh"/>
    <property type="match status" value="1"/>
</dbReference>
<dbReference type="PROSITE" id="PS00070">
    <property type="entry name" value="ALDEHYDE_DEHYDR_CYS"/>
    <property type="match status" value="1"/>
</dbReference>